<dbReference type="OrthoDB" id="7993751at2"/>
<dbReference type="AlphaFoldDB" id="A0A4Q2U375"/>
<organism evidence="2 3">
    <name type="scientific">Lichenibacterium minor</name>
    <dbReference type="NCBI Taxonomy" id="2316528"/>
    <lineage>
        <taxon>Bacteria</taxon>
        <taxon>Pseudomonadati</taxon>
        <taxon>Pseudomonadota</taxon>
        <taxon>Alphaproteobacteria</taxon>
        <taxon>Hyphomicrobiales</taxon>
        <taxon>Lichenihabitantaceae</taxon>
        <taxon>Lichenibacterium</taxon>
    </lineage>
</organism>
<dbReference type="InterPro" id="IPR053861">
    <property type="entry name" value="Phage_Mu_Gp45_N"/>
</dbReference>
<evidence type="ECO:0000259" key="1">
    <source>
        <dbReference type="Pfam" id="PF06890"/>
    </source>
</evidence>
<accession>A0A4Q2U375</accession>
<comment type="caution">
    <text evidence="2">The sequence shown here is derived from an EMBL/GenBank/DDBJ whole genome shotgun (WGS) entry which is preliminary data.</text>
</comment>
<dbReference type="RefSeq" id="WP_129229730.1">
    <property type="nucleotide sequence ID" value="NZ_QYBB01000064.1"/>
</dbReference>
<name>A0A4Q2U375_9HYPH</name>
<reference evidence="2 3" key="2">
    <citation type="submission" date="2019-02" db="EMBL/GenBank/DDBJ databases">
        <title>'Lichenibacterium ramalinii' gen. nov. sp. nov., 'Lichenibacterium minor' gen. nov. sp. nov.</title>
        <authorList>
            <person name="Pankratov T."/>
        </authorList>
    </citation>
    <scope>NUCLEOTIDE SEQUENCE [LARGE SCALE GENOMIC DNA]</scope>
    <source>
        <strain evidence="2 3">RmlP026</strain>
    </source>
</reference>
<proteinExistence type="predicted"/>
<evidence type="ECO:0000313" key="2">
    <source>
        <dbReference type="EMBL" id="RYC29175.1"/>
    </source>
</evidence>
<dbReference type="Proteomes" id="UP000290759">
    <property type="component" value="Unassembled WGS sequence"/>
</dbReference>
<evidence type="ECO:0000313" key="3">
    <source>
        <dbReference type="Proteomes" id="UP000290759"/>
    </source>
</evidence>
<keyword evidence="3" id="KW-1185">Reference proteome</keyword>
<sequence>MSFDPDDTGLRARLTLSRGNIVSADDSKLMQTVTFRGLTNELLTAERFQTYGHTSMPKPPDDAAGAKAAEVVVGTIAGNRNHMVVLAIDDRRYRMKNLKPGEVATHDDQGQNHHIARDGIKSTAKSHVMSATEGSKPLGTFELNDQQKGVDARLSQAERHIHGLFDVTSRLNTIAMSVIPALQQIAPILNQDPSGLDKMEEAIIGKAPAYLQKQISQALGKFGASPMAGVASVLGGGIEALIQAAMAQIASLMQANPAVAVVDGLRDELAALQLSGSPAVVAEMTPVIQGFIDSAMQGNPIVGQVADLRSKLTALMDSAGPGLNFLAPQQRMAQGLTKSLKLSQ</sequence>
<gene>
    <name evidence="2" type="ORF">D3273_25255</name>
</gene>
<reference evidence="2 3" key="1">
    <citation type="submission" date="2018-12" db="EMBL/GenBank/DDBJ databases">
        <authorList>
            <person name="Grouzdev D.S."/>
            <person name="Krutkina M.S."/>
        </authorList>
    </citation>
    <scope>NUCLEOTIDE SEQUENCE [LARGE SCALE GENOMIC DNA]</scope>
    <source>
        <strain evidence="2 3">RmlP026</strain>
    </source>
</reference>
<protein>
    <recommendedName>
        <fullName evidence="1">Bacteriophage Mu Gp45 N-terminal domain-containing protein</fullName>
    </recommendedName>
</protein>
<feature type="domain" description="Bacteriophage Mu Gp45 N-terminal" evidence="1">
    <location>
        <begin position="18"/>
        <end position="92"/>
    </location>
</feature>
<dbReference type="Pfam" id="PF06890">
    <property type="entry name" value="Phage_Mu_Gp45"/>
    <property type="match status" value="1"/>
</dbReference>
<dbReference type="EMBL" id="QYBB01000064">
    <property type="protein sequence ID" value="RYC29175.1"/>
    <property type="molecule type" value="Genomic_DNA"/>
</dbReference>